<dbReference type="InterPro" id="IPR036736">
    <property type="entry name" value="ACP-like_sf"/>
</dbReference>
<dbReference type="PANTHER" id="PTHR20863:SF76">
    <property type="entry name" value="CARRIER DOMAIN-CONTAINING PROTEIN"/>
    <property type="match status" value="1"/>
</dbReference>
<dbReference type="GO" id="GO:0005829">
    <property type="term" value="C:cytosol"/>
    <property type="evidence" value="ECO:0007669"/>
    <property type="project" value="TreeGrafter"/>
</dbReference>
<comment type="pathway">
    <text evidence="7">Lipid metabolism; fatty acid biosynthesis.</text>
</comment>
<evidence type="ECO:0000256" key="7">
    <source>
        <dbReference type="HAMAP-Rule" id="MF_01217"/>
    </source>
</evidence>
<dbReference type="PROSITE" id="PS50075">
    <property type="entry name" value="CARRIER"/>
    <property type="match status" value="1"/>
</dbReference>
<dbReference type="SUPFAM" id="SSF47336">
    <property type="entry name" value="ACP-like"/>
    <property type="match status" value="1"/>
</dbReference>
<protein>
    <recommendedName>
        <fullName evidence="7">Acyl carrier protein</fullName>
        <shortName evidence="7">ACP</shortName>
    </recommendedName>
</protein>
<sequence length="74" mass="8402">MDTFNKVAELLAEHKGIDISEIKPESTFEELKVDSLDVAELVMAFEDEFEISIEIDQEVKTVKDMVARIEEAKA</sequence>
<comment type="function">
    <text evidence="7">Carrier of the growing fatty acid chain in fatty acid biosynthesis.</text>
</comment>
<dbReference type="Pfam" id="PF00550">
    <property type="entry name" value="PP-binding"/>
    <property type="match status" value="1"/>
</dbReference>
<evidence type="ECO:0000256" key="1">
    <source>
        <dbReference type="ARBA" id="ARBA00022450"/>
    </source>
</evidence>
<dbReference type="InterPro" id="IPR003231">
    <property type="entry name" value="ACP"/>
</dbReference>
<keyword evidence="5 7" id="KW-0443">Lipid metabolism</keyword>
<feature type="modified residue" description="O-(pantetheine 4'-phosphoryl)serine" evidence="7">
    <location>
        <position position="35"/>
    </location>
</feature>
<evidence type="ECO:0000256" key="4">
    <source>
        <dbReference type="ARBA" id="ARBA00022832"/>
    </source>
</evidence>
<dbReference type="Proteomes" id="UP000824072">
    <property type="component" value="Unassembled WGS sequence"/>
</dbReference>
<gene>
    <name evidence="7" type="primary">acpP</name>
    <name evidence="9" type="ORF">IAB02_09705</name>
</gene>
<feature type="domain" description="Carrier" evidence="8">
    <location>
        <begin position="1"/>
        <end position="74"/>
    </location>
</feature>
<name>A0A9D1LDM3_9FIRM</name>
<comment type="subcellular location">
    <subcellularLocation>
        <location evidence="7">Cytoplasm</location>
    </subcellularLocation>
</comment>
<dbReference type="HAMAP" id="MF_01217">
    <property type="entry name" value="Acyl_carrier"/>
    <property type="match status" value="1"/>
</dbReference>
<evidence type="ECO:0000256" key="2">
    <source>
        <dbReference type="ARBA" id="ARBA00022516"/>
    </source>
</evidence>
<keyword evidence="4 7" id="KW-0276">Fatty acid metabolism</keyword>
<dbReference type="GO" id="GO:0016020">
    <property type="term" value="C:membrane"/>
    <property type="evidence" value="ECO:0007669"/>
    <property type="project" value="GOC"/>
</dbReference>
<dbReference type="PANTHER" id="PTHR20863">
    <property type="entry name" value="ACYL CARRIER PROTEIN"/>
    <property type="match status" value="1"/>
</dbReference>
<organism evidence="9 10">
    <name type="scientific">Candidatus Pullichristensenella excrementigallinarum</name>
    <dbReference type="NCBI Taxonomy" id="2840907"/>
    <lineage>
        <taxon>Bacteria</taxon>
        <taxon>Bacillati</taxon>
        <taxon>Bacillota</taxon>
        <taxon>Clostridia</taxon>
        <taxon>Candidatus Pullichristensenella</taxon>
    </lineage>
</organism>
<comment type="caution">
    <text evidence="9">The sequence shown here is derived from an EMBL/GenBank/DDBJ whole genome shotgun (WGS) entry which is preliminary data.</text>
</comment>
<dbReference type="Gene3D" id="1.10.1200.10">
    <property type="entry name" value="ACP-like"/>
    <property type="match status" value="1"/>
</dbReference>
<comment type="similarity">
    <text evidence="7">Belongs to the acyl carrier protein (ACP) family.</text>
</comment>
<accession>A0A9D1LDM3</accession>
<evidence type="ECO:0000256" key="6">
    <source>
        <dbReference type="ARBA" id="ARBA00023160"/>
    </source>
</evidence>
<evidence type="ECO:0000313" key="9">
    <source>
        <dbReference type="EMBL" id="HIU34827.1"/>
    </source>
</evidence>
<reference evidence="9" key="1">
    <citation type="submission" date="2020-10" db="EMBL/GenBank/DDBJ databases">
        <authorList>
            <person name="Gilroy R."/>
        </authorList>
    </citation>
    <scope>NUCLEOTIDE SEQUENCE</scope>
    <source>
        <strain evidence="9">ChiHcec3-11533</strain>
    </source>
</reference>
<evidence type="ECO:0000256" key="5">
    <source>
        <dbReference type="ARBA" id="ARBA00023098"/>
    </source>
</evidence>
<dbReference type="EMBL" id="DVMU01000205">
    <property type="protein sequence ID" value="HIU34827.1"/>
    <property type="molecule type" value="Genomic_DNA"/>
</dbReference>
<proteinExistence type="inferred from homology"/>
<keyword evidence="2 7" id="KW-0444">Lipid biosynthesis</keyword>
<keyword evidence="1 7" id="KW-0596">Phosphopantetheine</keyword>
<reference evidence="9" key="2">
    <citation type="journal article" date="2021" name="PeerJ">
        <title>Extensive microbial diversity within the chicken gut microbiome revealed by metagenomics and culture.</title>
        <authorList>
            <person name="Gilroy R."/>
            <person name="Ravi A."/>
            <person name="Getino M."/>
            <person name="Pursley I."/>
            <person name="Horton D.L."/>
            <person name="Alikhan N.F."/>
            <person name="Baker D."/>
            <person name="Gharbi K."/>
            <person name="Hall N."/>
            <person name="Watson M."/>
            <person name="Adriaenssens E.M."/>
            <person name="Foster-Nyarko E."/>
            <person name="Jarju S."/>
            <person name="Secka A."/>
            <person name="Antonio M."/>
            <person name="Oren A."/>
            <person name="Chaudhuri R.R."/>
            <person name="La Ragione R."/>
            <person name="Hildebrand F."/>
            <person name="Pallen M.J."/>
        </authorList>
    </citation>
    <scope>NUCLEOTIDE SEQUENCE</scope>
    <source>
        <strain evidence="9">ChiHcec3-11533</strain>
    </source>
</reference>
<keyword evidence="7" id="KW-0963">Cytoplasm</keyword>
<comment type="PTM">
    <text evidence="7">4'-phosphopantetheine is transferred from CoA to a specific serine of apo-ACP by AcpS. This modification is essential for activity because fatty acids are bound in thioester linkage to the sulfhydryl of the prosthetic group.</text>
</comment>
<dbReference type="GO" id="GO:0009245">
    <property type="term" value="P:lipid A biosynthetic process"/>
    <property type="evidence" value="ECO:0007669"/>
    <property type="project" value="TreeGrafter"/>
</dbReference>
<evidence type="ECO:0000259" key="8">
    <source>
        <dbReference type="PROSITE" id="PS50075"/>
    </source>
</evidence>
<dbReference type="GO" id="GO:0000035">
    <property type="term" value="F:acyl binding"/>
    <property type="evidence" value="ECO:0007669"/>
    <property type="project" value="TreeGrafter"/>
</dbReference>
<evidence type="ECO:0000313" key="10">
    <source>
        <dbReference type="Proteomes" id="UP000824072"/>
    </source>
</evidence>
<dbReference type="InterPro" id="IPR009081">
    <property type="entry name" value="PP-bd_ACP"/>
</dbReference>
<dbReference type="GO" id="GO:0000036">
    <property type="term" value="F:acyl carrier activity"/>
    <property type="evidence" value="ECO:0007669"/>
    <property type="project" value="UniProtKB-UniRule"/>
</dbReference>
<keyword evidence="6 7" id="KW-0275">Fatty acid biosynthesis</keyword>
<keyword evidence="3 7" id="KW-0597">Phosphoprotein</keyword>
<dbReference type="AlphaFoldDB" id="A0A9D1LDM3"/>
<evidence type="ECO:0000256" key="3">
    <source>
        <dbReference type="ARBA" id="ARBA00022553"/>
    </source>
</evidence>